<keyword evidence="2" id="KW-1185">Reference proteome</keyword>
<evidence type="ECO:0000313" key="2">
    <source>
        <dbReference type="Proteomes" id="UP000677436"/>
    </source>
</evidence>
<dbReference type="KEGG" id="pabs:JIR001_22460"/>
<dbReference type="AlphaFoldDB" id="A0A8D5UHZ5"/>
<organism evidence="1 2">
    <name type="scientific">Polycladomyces abyssicola</name>
    <dbReference type="NCBI Taxonomy" id="1125966"/>
    <lineage>
        <taxon>Bacteria</taxon>
        <taxon>Bacillati</taxon>
        <taxon>Bacillota</taxon>
        <taxon>Bacilli</taxon>
        <taxon>Bacillales</taxon>
        <taxon>Thermoactinomycetaceae</taxon>
        <taxon>Polycladomyces</taxon>
    </lineage>
</organism>
<accession>A0A8D5UHZ5</accession>
<evidence type="ECO:0000313" key="1">
    <source>
        <dbReference type="EMBL" id="BCU82463.1"/>
    </source>
</evidence>
<gene>
    <name evidence="1" type="ORF">JIR001_22460</name>
</gene>
<proteinExistence type="predicted"/>
<reference evidence="1" key="1">
    <citation type="journal article" date="2013" name="Int. J. Syst. Evol. Microbiol.">
        <title>Polycladomyces abyssicola gen. nov., sp. nov., a thermophilic filamentous bacterium isolated from hemipelagic sediment.</title>
        <authorList>
            <person name="Tsubouchi T."/>
            <person name="Shimane Y."/>
            <person name="Mori K."/>
            <person name="Usui K."/>
            <person name="Hiraki T."/>
            <person name="Tame A."/>
            <person name="Uematsu K."/>
            <person name="Maruyama T."/>
            <person name="Hatada Y."/>
        </authorList>
    </citation>
    <scope>NUCLEOTIDE SEQUENCE</scope>
    <source>
        <strain evidence="1">JIR-001</strain>
    </source>
</reference>
<dbReference type="EMBL" id="AP024601">
    <property type="protein sequence ID" value="BCU82463.1"/>
    <property type="molecule type" value="Genomic_DNA"/>
</dbReference>
<dbReference type="Proteomes" id="UP000677436">
    <property type="component" value="Chromosome"/>
</dbReference>
<reference evidence="1" key="2">
    <citation type="journal article" date="2021" name="Microbiol. Resour. Announc.">
        <title>Complete Genome Sequence of Polycladomyces abyssicola JIR-001T, Isolated from Hemipelagic Sediment in Deep Seawater.</title>
        <authorList>
            <person name="Tsubouchi T."/>
            <person name="Kaneko Y."/>
        </authorList>
    </citation>
    <scope>NUCLEOTIDE SEQUENCE</scope>
    <source>
        <strain evidence="1">JIR-001</strain>
    </source>
</reference>
<sequence>MSQPENTSPESFRHQSFDRISVSRLSYPVATSDEPALGYQANPPPESINNGIHLGETGFFSLDHHLFRMVPVYQAVTTF</sequence>
<name>A0A8D5UHZ5_9BACL</name>
<protein>
    <submittedName>
        <fullName evidence="1">Uncharacterized protein</fullName>
    </submittedName>
</protein>